<gene>
    <name evidence="13" type="ORF">DB31_5995</name>
</gene>
<dbReference type="GO" id="GO:0070475">
    <property type="term" value="P:rRNA base methylation"/>
    <property type="evidence" value="ECO:0007669"/>
    <property type="project" value="TreeGrafter"/>
</dbReference>
<keyword evidence="7 10" id="KW-0949">S-adenosyl-L-methionine</keyword>
<dbReference type="InterPro" id="IPR015947">
    <property type="entry name" value="PUA-like_sf"/>
</dbReference>
<dbReference type="InterPro" id="IPR046886">
    <property type="entry name" value="RsmE_MTase_dom"/>
</dbReference>
<comment type="catalytic activity">
    <reaction evidence="9 10">
        <text>uridine(1498) in 16S rRNA + S-adenosyl-L-methionine = N(3)-methyluridine(1498) in 16S rRNA + S-adenosyl-L-homocysteine + H(+)</text>
        <dbReference type="Rhea" id="RHEA:42920"/>
        <dbReference type="Rhea" id="RHEA-COMP:10283"/>
        <dbReference type="Rhea" id="RHEA-COMP:10284"/>
        <dbReference type="ChEBI" id="CHEBI:15378"/>
        <dbReference type="ChEBI" id="CHEBI:57856"/>
        <dbReference type="ChEBI" id="CHEBI:59789"/>
        <dbReference type="ChEBI" id="CHEBI:65315"/>
        <dbReference type="ChEBI" id="CHEBI:74502"/>
        <dbReference type="EC" id="2.1.1.193"/>
    </reaction>
</comment>
<dbReference type="InterPro" id="IPR029028">
    <property type="entry name" value="Alpha/beta_knot_MTases"/>
</dbReference>
<dbReference type="NCBIfam" id="TIGR00046">
    <property type="entry name" value="RsmE family RNA methyltransferase"/>
    <property type="match status" value="1"/>
</dbReference>
<dbReference type="PIRSF" id="PIRSF015601">
    <property type="entry name" value="MTase_slr0722"/>
    <property type="match status" value="1"/>
</dbReference>
<dbReference type="PANTHER" id="PTHR30027">
    <property type="entry name" value="RIBOSOMAL RNA SMALL SUBUNIT METHYLTRANSFERASE E"/>
    <property type="match status" value="1"/>
</dbReference>
<keyword evidence="4 10" id="KW-0698">rRNA processing</keyword>
<evidence type="ECO:0000256" key="4">
    <source>
        <dbReference type="ARBA" id="ARBA00022552"/>
    </source>
</evidence>
<evidence type="ECO:0000256" key="10">
    <source>
        <dbReference type="PIRNR" id="PIRNR015601"/>
    </source>
</evidence>
<sequence length="244" mass="25929">MVRLFVPVPAPAPAEVVLTGDRRHYLLHVLRLAEGAELEVFDGTGRSFDARVTRVEAEEVHLALGPVRTAPPRRPVSVLQGLPKGDKLELVLQKGTELGAAAFYPVATERSVVKLEPKRAEERTARWTKIVEEAARQCRRSDVPRVHTPQPLLEAARALAPSTALLVLDEEENAVPLGEAFRACAPGAPVALVVGPEGGLAREEVAALVALGARGVTLGSLILRTETAALAALAVMAHLDGELG</sequence>
<evidence type="ECO:0000256" key="1">
    <source>
        <dbReference type="ARBA" id="ARBA00004496"/>
    </source>
</evidence>
<dbReference type="InterPro" id="IPR006700">
    <property type="entry name" value="RsmE"/>
</dbReference>
<keyword evidence="6 10" id="KW-0808">Transferase</keyword>
<evidence type="ECO:0000259" key="11">
    <source>
        <dbReference type="Pfam" id="PF04452"/>
    </source>
</evidence>
<dbReference type="GO" id="GO:0005737">
    <property type="term" value="C:cytoplasm"/>
    <property type="evidence" value="ECO:0007669"/>
    <property type="project" value="UniProtKB-SubCell"/>
</dbReference>
<dbReference type="EMBL" id="JMCB01000031">
    <property type="protein sequence ID" value="KFE60124.1"/>
    <property type="molecule type" value="Genomic_DNA"/>
</dbReference>
<evidence type="ECO:0000256" key="2">
    <source>
        <dbReference type="ARBA" id="ARBA00005528"/>
    </source>
</evidence>
<dbReference type="SUPFAM" id="SSF88697">
    <property type="entry name" value="PUA domain-like"/>
    <property type="match status" value="1"/>
</dbReference>
<dbReference type="InterPro" id="IPR029026">
    <property type="entry name" value="tRNA_m1G_MTases_N"/>
</dbReference>
<dbReference type="NCBIfam" id="NF008692">
    <property type="entry name" value="PRK11713.1-5"/>
    <property type="match status" value="1"/>
</dbReference>
<dbReference type="RefSeq" id="WP_044199323.1">
    <property type="nucleotide sequence ID" value="NZ_JMCB01000031.1"/>
</dbReference>
<dbReference type="GO" id="GO:0070042">
    <property type="term" value="F:rRNA (uridine-N3-)-methyltransferase activity"/>
    <property type="evidence" value="ECO:0007669"/>
    <property type="project" value="TreeGrafter"/>
</dbReference>
<comment type="function">
    <text evidence="8 10">Specifically methylates the N3 position of the uracil ring of uridine 1498 (m3U1498) in 16S rRNA. Acts on the fully assembled 30S ribosomal subunit.</text>
</comment>
<evidence type="ECO:0000256" key="6">
    <source>
        <dbReference type="ARBA" id="ARBA00022679"/>
    </source>
</evidence>
<name>A0A085VXG1_9BACT</name>
<dbReference type="CDD" id="cd18084">
    <property type="entry name" value="RsmE-like"/>
    <property type="match status" value="1"/>
</dbReference>
<dbReference type="PATRIC" id="fig|394096.3.peg.8713"/>
<dbReference type="Pfam" id="PF04452">
    <property type="entry name" value="Methyltrans_RNA"/>
    <property type="match status" value="1"/>
</dbReference>
<keyword evidence="3 10" id="KW-0963">Cytoplasm</keyword>
<comment type="similarity">
    <text evidence="2 10">Belongs to the RNA methyltransferase RsmE family.</text>
</comment>
<dbReference type="Pfam" id="PF20260">
    <property type="entry name" value="PUA_4"/>
    <property type="match status" value="1"/>
</dbReference>
<reference evidence="13 14" key="1">
    <citation type="submission" date="2014-04" db="EMBL/GenBank/DDBJ databases">
        <title>Genome assembly of Hyalangium minutum DSM 14724.</title>
        <authorList>
            <person name="Sharma G."/>
            <person name="Subramanian S."/>
        </authorList>
    </citation>
    <scope>NUCLEOTIDE SEQUENCE [LARGE SCALE GENOMIC DNA]</scope>
    <source>
        <strain evidence="13 14">DSM 14724</strain>
    </source>
</reference>
<evidence type="ECO:0000256" key="8">
    <source>
        <dbReference type="ARBA" id="ARBA00025699"/>
    </source>
</evidence>
<evidence type="ECO:0000256" key="9">
    <source>
        <dbReference type="ARBA" id="ARBA00047944"/>
    </source>
</evidence>
<evidence type="ECO:0000256" key="7">
    <source>
        <dbReference type="ARBA" id="ARBA00022691"/>
    </source>
</evidence>
<dbReference type="EC" id="2.1.1.193" evidence="10"/>
<keyword evidence="14" id="KW-1185">Reference proteome</keyword>
<dbReference type="SUPFAM" id="SSF75217">
    <property type="entry name" value="alpha/beta knot"/>
    <property type="match status" value="1"/>
</dbReference>
<keyword evidence="5 10" id="KW-0489">Methyltransferase</keyword>
<proteinExistence type="inferred from homology"/>
<dbReference type="Gene3D" id="3.40.1280.10">
    <property type="match status" value="1"/>
</dbReference>
<dbReference type="OrthoDB" id="9815641at2"/>
<comment type="subcellular location">
    <subcellularLocation>
        <location evidence="1 10">Cytoplasm</location>
    </subcellularLocation>
</comment>
<comment type="caution">
    <text evidence="13">The sequence shown here is derived from an EMBL/GenBank/DDBJ whole genome shotgun (WGS) entry which is preliminary data.</text>
</comment>
<evidence type="ECO:0000259" key="12">
    <source>
        <dbReference type="Pfam" id="PF20260"/>
    </source>
</evidence>
<feature type="domain" description="Ribosomal RNA small subunit methyltransferase E methyltransferase" evidence="11">
    <location>
        <begin position="74"/>
        <end position="236"/>
    </location>
</feature>
<dbReference type="AlphaFoldDB" id="A0A085VXG1"/>
<protein>
    <recommendedName>
        <fullName evidence="10">Ribosomal RNA small subunit methyltransferase E</fullName>
        <ecNumber evidence="10">2.1.1.193</ecNumber>
    </recommendedName>
</protein>
<dbReference type="STRING" id="394096.DB31_5995"/>
<dbReference type="InterPro" id="IPR046887">
    <property type="entry name" value="RsmE_PUA-like"/>
</dbReference>
<evidence type="ECO:0000256" key="3">
    <source>
        <dbReference type="ARBA" id="ARBA00022490"/>
    </source>
</evidence>
<dbReference type="PANTHER" id="PTHR30027:SF3">
    <property type="entry name" value="16S RRNA (URACIL(1498)-N(3))-METHYLTRANSFERASE"/>
    <property type="match status" value="1"/>
</dbReference>
<evidence type="ECO:0000313" key="14">
    <source>
        <dbReference type="Proteomes" id="UP000028725"/>
    </source>
</evidence>
<evidence type="ECO:0000256" key="5">
    <source>
        <dbReference type="ARBA" id="ARBA00022603"/>
    </source>
</evidence>
<feature type="domain" description="Ribosomal RNA small subunit methyltransferase E PUA-like" evidence="12">
    <location>
        <begin position="18"/>
        <end position="62"/>
    </location>
</feature>
<accession>A0A085VXG1</accession>
<evidence type="ECO:0000313" key="13">
    <source>
        <dbReference type="EMBL" id="KFE60124.1"/>
    </source>
</evidence>
<dbReference type="Proteomes" id="UP000028725">
    <property type="component" value="Unassembled WGS sequence"/>
</dbReference>
<organism evidence="13 14">
    <name type="scientific">Hyalangium minutum</name>
    <dbReference type="NCBI Taxonomy" id="394096"/>
    <lineage>
        <taxon>Bacteria</taxon>
        <taxon>Pseudomonadati</taxon>
        <taxon>Myxococcota</taxon>
        <taxon>Myxococcia</taxon>
        <taxon>Myxococcales</taxon>
        <taxon>Cystobacterineae</taxon>
        <taxon>Archangiaceae</taxon>
        <taxon>Hyalangium</taxon>
    </lineage>
</organism>